<dbReference type="Proteomes" id="UP000256709">
    <property type="component" value="Unassembled WGS sequence"/>
</dbReference>
<evidence type="ECO:0000256" key="3">
    <source>
        <dbReference type="ARBA" id="ARBA00023204"/>
    </source>
</evidence>
<protein>
    <submittedName>
        <fullName evidence="5">Mismatch-specific DNA-glycosylase</fullName>
    </submittedName>
</protein>
<dbReference type="AlphaFoldDB" id="A0A3E0VCA0"/>
<dbReference type="InterPro" id="IPR005122">
    <property type="entry name" value="Uracil-DNA_glycosylase-like"/>
</dbReference>
<organism evidence="5 6">
    <name type="scientific">Subtercola boreus</name>
    <dbReference type="NCBI Taxonomy" id="120213"/>
    <lineage>
        <taxon>Bacteria</taxon>
        <taxon>Bacillati</taxon>
        <taxon>Actinomycetota</taxon>
        <taxon>Actinomycetes</taxon>
        <taxon>Micrococcales</taxon>
        <taxon>Microbacteriaceae</taxon>
        <taxon>Subtercola</taxon>
    </lineage>
</organism>
<dbReference type="InterPro" id="IPR015637">
    <property type="entry name" value="MUG/TDG"/>
</dbReference>
<keyword evidence="3" id="KW-0234">DNA repair</keyword>
<dbReference type="GO" id="GO:0004844">
    <property type="term" value="F:uracil DNA N-glycosylase activity"/>
    <property type="evidence" value="ECO:0007669"/>
    <property type="project" value="TreeGrafter"/>
</dbReference>
<evidence type="ECO:0000313" key="6">
    <source>
        <dbReference type="Proteomes" id="UP000256709"/>
    </source>
</evidence>
<dbReference type="PANTHER" id="PTHR12159:SF9">
    <property type="entry name" value="G_T MISMATCH-SPECIFIC THYMINE DNA GLYCOSYLASE"/>
    <property type="match status" value="1"/>
</dbReference>
<dbReference type="InterPro" id="IPR036895">
    <property type="entry name" value="Uracil-DNA_glycosylase-like_sf"/>
</dbReference>
<comment type="caution">
    <text evidence="5">The sequence shown here is derived from an EMBL/GenBank/DDBJ whole genome shotgun (WGS) entry which is preliminary data.</text>
</comment>
<proteinExistence type="predicted"/>
<dbReference type="PANTHER" id="PTHR12159">
    <property type="entry name" value="G/T AND G/U MISMATCH-SPECIFIC DNA GLYCOSYLASE"/>
    <property type="match status" value="1"/>
</dbReference>
<keyword evidence="2" id="KW-0378">Hydrolase</keyword>
<dbReference type="EMBL" id="NBXA01000028">
    <property type="protein sequence ID" value="RFA07183.1"/>
    <property type="molecule type" value="Genomic_DNA"/>
</dbReference>
<evidence type="ECO:0000259" key="4">
    <source>
        <dbReference type="Pfam" id="PF03167"/>
    </source>
</evidence>
<dbReference type="RefSeq" id="WP_116284352.1">
    <property type="nucleotide sequence ID" value="NZ_NBXA01000028.1"/>
</dbReference>
<accession>A0A3E0VCA0</accession>
<sequence>MKLSRAQLAAFHGGTLPDLAGPGVRLLFVGINPGLRAVAVKAPFGGGSNRFYPALFRAGIVDHRIDASDGLLPDDRTHLEARGIGITSLVATASARADELSHEALVAGAVDLERRVRMIAPTVVAMLGVTAYRAAFGRPRATPGLQPEPLGGVPLWVVPNPSGLNAHETAESLGAAYREVAVAAGIPVYDPPRA</sequence>
<dbReference type="GO" id="GO:0008263">
    <property type="term" value="F:pyrimidine-specific mismatch base pair DNA N-glycosylase activity"/>
    <property type="evidence" value="ECO:0007669"/>
    <property type="project" value="TreeGrafter"/>
</dbReference>
<dbReference type="OrthoDB" id="9799921at2"/>
<evidence type="ECO:0000256" key="2">
    <source>
        <dbReference type="ARBA" id="ARBA00022801"/>
    </source>
</evidence>
<dbReference type="GO" id="GO:0006285">
    <property type="term" value="P:base-excision repair, AP site formation"/>
    <property type="evidence" value="ECO:0007669"/>
    <property type="project" value="InterPro"/>
</dbReference>
<name>A0A3E0VCA0_9MICO</name>
<evidence type="ECO:0000313" key="5">
    <source>
        <dbReference type="EMBL" id="RFA07183.1"/>
    </source>
</evidence>
<evidence type="ECO:0000256" key="1">
    <source>
        <dbReference type="ARBA" id="ARBA00022763"/>
    </source>
</evidence>
<dbReference type="SUPFAM" id="SSF52141">
    <property type="entry name" value="Uracil-DNA glycosylase-like"/>
    <property type="match status" value="1"/>
</dbReference>
<dbReference type="Pfam" id="PF03167">
    <property type="entry name" value="UDG"/>
    <property type="match status" value="1"/>
</dbReference>
<keyword evidence="1" id="KW-0227">DNA damage</keyword>
<dbReference type="CDD" id="cd10028">
    <property type="entry name" value="UDG-F2_TDG_MUG"/>
    <property type="match status" value="1"/>
</dbReference>
<dbReference type="Gene3D" id="3.40.470.10">
    <property type="entry name" value="Uracil-DNA glycosylase-like domain"/>
    <property type="match status" value="1"/>
</dbReference>
<reference evidence="5 6" key="1">
    <citation type="submission" date="2017-04" db="EMBL/GenBank/DDBJ databases">
        <title>Comparative genome analysis of Subtercola boreus.</title>
        <authorList>
            <person name="Cho Y.-J."/>
            <person name="Cho A."/>
            <person name="Kim O.-S."/>
            <person name="Lee J.-I."/>
        </authorList>
    </citation>
    <scope>NUCLEOTIDE SEQUENCE [LARGE SCALE GENOMIC DNA]</scope>
    <source>
        <strain evidence="5 6">P27444</strain>
    </source>
</reference>
<gene>
    <name evidence="5" type="ORF">B7R21_16465</name>
</gene>
<feature type="domain" description="Uracil-DNA glycosylase-like" evidence="4">
    <location>
        <begin position="21"/>
        <end position="171"/>
    </location>
</feature>